<reference evidence="2 3" key="1">
    <citation type="submission" date="2024-07" db="EMBL/GenBank/DDBJ databases">
        <title>Section-level genome sequencing and comparative genomics of Aspergillus sections Usti and Cavernicolus.</title>
        <authorList>
            <consortium name="Lawrence Berkeley National Laboratory"/>
            <person name="Nybo J.L."/>
            <person name="Vesth T.C."/>
            <person name="Theobald S."/>
            <person name="Frisvad J.C."/>
            <person name="Larsen T.O."/>
            <person name="Kjaerboelling I."/>
            <person name="Rothschild-Mancinelli K."/>
            <person name="Lyhne E.K."/>
            <person name="Kogle M.E."/>
            <person name="Barry K."/>
            <person name="Clum A."/>
            <person name="Na H."/>
            <person name="Ledsgaard L."/>
            <person name="Lin J."/>
            <person name="Lipzen A."/>
            <person name="Kuo A."/>
            <person name="Riley R."/>
            <person name="Mondo S."/>
            <person name="LaButti K."/>
            <person name="Haridas S."/>
            <person name="Pangalinan J."/>
            <person name="Salamov A.A."/>
            <person name="Simmons B.A."/>
            <person name="Magnuson J.K."/>
            <person name="Chen J."/>
            <person name="Drula E."/>
            <person name="Henrissat B."/>
            <person name="Wiebenga A."/>
            <person name="Lubbers R.J."/>
            <person name="Gomes A.C."/>
            <person name="Makela M.R."/>
            <person name="Stajich J."/>
            <person name="Grigoriev I.V."/>
            <person name="Mortensen U.H."/>
            <person name="De vries R.P."/>
            <person name="Baker S.E."/>
            <person name="Andersen M.R."/>
        </authorList>
    </citation>
    <scope>NUCLEOTIDE SEQUENCE [LARGE SCALE GENOMIC DNA]</scope>
    <source>
        <strain evidence="2 3">CBS 600.67</strain>
    </source>
</reference>
<feature type="region of interest" description="Disordered" evidence="1">
    <location>
        <begin position="1"/>
        <end position="26"/>
    </location>
</feature>
<evidence type="ECO:0000256" key="1">
    <source>
        <dbReference type="SAM" id="MobiDB-lite"/>
    </source>
</evidence>
<keyword evidence="3" id="KW-1185">Reference proteome</keyword>
<evidence type="ECO:0008006" key="4">
    <source>
        <dbReference type="Google" id="ProtNLM"/>
    </source>
</evidence>
<accession>A0ABR4HVZ6</accession>
<gene>
    <name evidence="2" type="ORF">BDW59DRAFT_165004</name>
</gene>
<name>A0ABR4HVZ6_9EURO</name>
<comment type="caution">
    <text evidence="2">The sequence shown here is derived from an EMBL/GenBank/DDBJ whole genome shotgun (WGS) entry which is preliminary data.</text>
</comment>
<organism evidence="2 3">
    <name type="scientific">Aspergillus cavernicola</name>
    <dbReference type="NCBI Taxonomy" id="176166"/>
    <lineage>
        <taxon>Eukaryota</taxon>
        <taxon>Fungi</taxon>
        <taxon>Dikarya</taxon>
        <taxon>Ascomycota</taxon>
        <taxon>Pezizomycotina</taxon>
        <taxon>Eurotiomycetes</taxon>
        <taxon>Eurotiomycetidae</taxon>
        <taxon>Eurotiales</taxon>
        <taxon>Aspergillaceae</taxon>
        <taxon>Aspergillus</taxon>
        <taxon>Aspergillus subgen. Nidulantes</taxon>
    </lineage>
</organism>
<proteinExistence type="predicted"/>
<evidence type="ECO:0000313" key="2">
    <source>
        <dbReference type="EMBL" id="KAL2819551.1"/>
    </source>
</evidence>
<protein>
    <recommendedName>
        <fullName evidence="4">TLDc domain-containing protein</fullName>
    </recommendedName>
</protein>
<evidence type="ECO:0000313" key="3">
    <source>
        <dbReference type="Proteomes" id="UP001610335"/>
    </source>
</evidence>
<sequence length="484" mass="55494">MASSEHHLTSSTPARPNGWPRITESSPVRDLGPGIMDYERCAALHNKLLTRAVKGHGGEMPSKPLTWWEARAPSEEIANTLHPSLIEFLKRAWDEDVLPPYSIIFLYIGALKFPDALRDRVSRYEDEDEDGRFIKLYESSHFRLRDDEGILFDQTTLKASFIEDYNDSPIITSHEWGWMPLEVILDSYLQMINEEKVQTISEDQAKLVKSNPSCQVVEQWIIHHYTKTDLERATTAFKRLVEVIESRILHRANSTFIKLPWHDPATFSNQDILPPFSFAHKFLKAISNCKVRFRYIAPGVRFPTVPEFQDQPITDFVTSPHNHHGQFPGNCPLRVLQIDDAEQQPIAYDRGFGLRNIAAGFYIHPVVEHWPLFWSNGCRLLLPFGIGSSGYARQSNGEPFGVTDYIDKDPKPRDAHGDLYQGGMTNGITNFHLVQIDKVLNNWADQVERGDWEVDEDGVAGGIDKFREADTEAHWQKYWIPPSW</sequence>
<dbReference type="EMBL" id="JBFXLS010000076">
    <property type="protein sequence ID" value="KAL2819551.1"/>
    <property type="molecule type" value="Genomic_DNA"/>
</dbReference>
<dbReference type="Proteomes" id="UP001610335">
    <property type="component" value="Unassembled WGS sequence"/>
</dbReference>